<dbReference type="Proteomes" id="UP001163603">
    <property type="component" value="Chromosome 14"/>
</dbReference>
<evidence type="ECO:0000313" key="1">
    <source>
        <dbReference type="EMBL" id="KAJ0010882.1"/>
    </source>
</evidence>
<keyword evidence="2" id="KW-1185">Reference proteome</keyword>
<organism evidence="1 2">
    <name type="scientific">Pistacia integerrima</name>
    <dbReference type="NCBI Taxonomy" id="434235"/>
    <lineage>
        <taxon>Eukaryota</taxon>
        <taxon>Viridiplantae</taxon>
        <taxon>Streptophyta</taxon>
        <taxon>Embryophyta</taxon>
        <taxon>Tracheophyta</taxon>
        <taxon>Spermatophyta</taxon>
        <taxon>Magnoliopsida</taxon>
        <taxon>eudicotyledons</taxon>
        <taxon>Gunneridae</taxon>
        <taxon>Pentapetalae</taxon>
        <taxon>rosids</taxon>
        <taxon>malvids</taxon>
        <taxon>Sapindales</taxon>
        <taxon>Anacardiaceae</taxon>
        <taxon>Pistacia</taxon>
    </lineage>
</organism>
<name>A0ACC0X5Q8_9ROSI</name>
<evidence type="ECO:0000313" key="2">
    <source>
        <dbReference type="Proteomes" id="UP001163603"/>
    </source>
</evidence>
<sequence length="66" mass="7505">MKVAMDKEKDLYNLSEFLDSVIGLDATLTGFEKFVDLVMKCVEESGADNPKMNYVVKKIEKILQQC</sequence>
<protein>
    <submittedName>
        <fullName evidence="1">Uncharacterized protein</fullName>
    </submittedName>
</protein>
<accession>A0ACC0X5Q8</accession>
<proteinExistence type="predicted"/>
<dbReference type="EMBL" id="CM047749">
    <property type="protein sequence ID" value="KAJ0010882.1"/>
    <property type="molecule type" value="Genomic_DNA"/>
</dbReference>
<gene>
    <name evidence="1" type="ORF">Pint_32942</name>
</gene>
<comment type="caution">
    <text evidence="1">The sequence shown here is derived from an EMBL/GenBank/DDBJ whole genome shotgun (WGS) entry which is preliminary data.</text>
</comment>
<reference evidence="2" key="1">
    <citation type="journal article" date="2023" name="G3 (Bethesda)">
        <title>Genome assembly and association tests identify interacting loci associated with vigor, precocity, and sex in interspecific pistachio rootstocks.</title>
        <authorList>
            <person name="Palmer W."/>
            <person name="Jacygrad E."/>
            <person name="Sagayaradj S."/>
            <person name="Cavanaugh K."/>
            <person name="Han R."/>
            <person name="Bertier L."/>
            <person name="Beede B."/>
            <person name="Kafkas S."/>
            <person name="Golino D."/>
            <person name="Preece J."/>
            <person name="Michelmore R."/>
        </authorList>
    </citation>
    <scope>NUCLEOTIDE SEQUENCE [LARGE SCALE GENOMIC DNA]</scope>
</reference>